<keyword evidence="4 10" id="KW-0378">Hydrolase</keyword>
<evidence type="ECO:0000256" key="8">
    <source>
        <dbReference type="ARBA" id="ARBA00023242"/>
    </source>
</evidence>
<feature type="domain" description="Helicase C-terminal" evidence="13">
    <location>
        <begin position="392"/>
        <end position="543"/>
    </location>
</feature>
<evidence type="ECO:0000256" key="6">
    <source>
        <dbReference type="ARBA" id="ARBA00022840"/>
    </source>
</evidence>
<dbReference type="SMART" id="SM00490">
    <property type="entry name" value="HELICc"/>
    <property type="match status" value="1"/>
</dbReference>
<feature type="region of interest" description="Disordered" evidence="11">
    <location>
        <begin position="1"/>
        <end position="127"/>
    </location>
</feature>
<evidence type="ECO:0000313" key="16">
    <source>
        <dbReference type="Proteomes" id="UP000094444"/>
    </source>
</evidence>
<evidence type="ECO:0000256" key="5">
    <source>
        <dbReference type="ARBA" id="ARBA00022806"/>
    </source>
</evidence>
<dbReference type="OrthoDB" id="10261904at2759"/>
<dbReference type="GO" id="GO:0005634">
    <property type="term" value="C:nucleus"/>
    <property type="evidence" value="ECO:0007669"/>
    <property type="project" value="UniProtKB-SubCell"/>
</dbReference>
<dbReference type="PROSITE" id="PS00039">
    <property type="entry name" value="DEAD_ATP_HELICASE"/>
    <property type="match status" value="1"/>
</dbReference>
<dbReference type="GO" id="GO:0016787">
    <property type="term" value="F:hydrolase activity"/>
    <property type="evidence" value="ECO:0007669"/>
    <property type="project" value="UniProtKB-KW"/>
</dbReference>
<dbReference type="InterPro" id="IPR027417">
    <property type="entry name" value="P-loop_NTPase"/>
</dbReference>
<dbReference type="Proteomes" id="UP000094444">
    <property type="component" value="Unassembled WGS sequence"/>
</dbReference>
<keyword evidence="5 10" id="KW-0347">Helicase</keyword>
<feature type="compositionally biased region" description="Low complexity" evidence="11">
    <location>
        <begin position="37"/>
        <end position="46"/>
    </location>
</feature>
<keyword evidence="3 10" id="KW-0547">Nucleotide-binding</keyword>
<sequence length="582" mass="63447">MPSKSKVIARTQPKARALVPDPSSAPGSEIDGESEDGASGSGSESENGSESESESGVSTESGAGSQSDSDSLDSDAPRKRRKHSPTQDEDGEEESDEDDLPKAPVSFSAPSRIRRKGADKPAPKPAVVQGVSNEVVVGTGTTAPIDPHTTFDSLGVQPWLVQSLANMAIKRPTGIQKGCIPEILKGRDCIGGSRTGSGKTVAFAVPILQRWAQDPSAIYGLVLTPTRELALQLYEQFKAISSPQALKALLITGGADMRTQAIALAQRPHIVIATPGRLADHIRTSGEDTICGLRRVRFLVLDEADRLLSADGPGSMLPDVEECLDVLPPSSQRQTLLFTATVTEEVRALKEMPAKPGKQPVFVCEVDTETLAIPPSLRQLHIQVPVTHREHYLHEFLRTEGNKDKLTIIFCNRTDTARYLHHLLYLLEHPVTSLHSRLPQRQRVDNLSRFRAGASRILVATDVAARGLDIPEVATVINYDLPRDPDVYIHRVGRTARAGRKGDAVTFVGQRDVDLVLAVEARVGRQMGKWEEEGVNLETRVVRDSLNVVAEKKREALLDIEEDREVGSKRKRGKVKLNRVKT</sequence>
<dbReference type="PANTHER" id="PTHR47959:SF24">
    <property type="entry name" value="ATP-DEPENDENT RNA HELICASE"/>
    <property type="match status" value="1"/>
</dbReference>
<evidence type="ECO:0000256" key="7">
    <source>
        <dbReference type="ARBA" id="ARBA00022884"/>
    </source>
</evidence>
<evidence type="ECO:0000256" key="3">
    <source>
        <dbReference type="ARBA" id="ARBA00022741"/>
    </source>
</evidence>
<dbReference type="InterPro" id="IPR014001">
    <property type="entry name" value="Helicase_ATP-bd"/>
</dbReference>
<reference evidence="15" key="1">
    <citation type="submission" date="2017-09" db="EMBL/GenBank/DDBJ databases">
        <title>Polyketide synthases of a Diaporthe helianthi virulent isolate.</title>
        <authorList>
            <person name="Baroncelli R."/>
        </authorList>
    </citation>
    <scope>NUCLEOTIDE SEQUENCE [LARGE SCALE GENOMIC DNA]</scope>
    <source>
        <strain evidence="15">7/96</strain>
    </source>
</reference>
<dbReference type="InterPro" id="IPR014014">
    <property type="entry name" value="RNA_helicase_DEAD_Q_motif"/>
</dbReference>
<feature type="short sequence motif" description="Q motif" evidence="9">
    <location>
        <begin position="149"/>
        <end position="177"/>
    </location>
</feature>
<dbReference type="InParanoid" id="A0A2P5I8N6"/>
<dbReference type="SUPFAM" id="SSF52540">
    <property type="entry name" value="P-loop containing nucleoside triphosphate hydrolases"/>
    <property type="match status" value="1"/>
</dbReference>
<dbReference type="CDD" id="cd17955">
    <property type="entry name" value="DEADc_DDX49"/>
    <property type="match status" value="1"/>
</dbReference>
<keyword evidence="6 10" id="KW-0067">ATP-binding</keyword>
<evidence type="ECO:0000256" key="2">
    <source>
        <dbReference type="ARBA" id="ARBA00022517"/>
    </source>
</evidence>
<dbReference type="Gene3D" id="3.40.50.300">
    <property type="entry name" value="P-loop containing nucleotide triphosphate hydrolases"/>
    <property type="match status" value="2"/>
</dbReference>
<dbReference type="InterPro" id="IPR050079">
    <property type="entry name" value="DEAD_box_RNA_helicase"/>
</dbReference>
<evidence type="ECO:0000259" key="12">
    <source>
        <dbReference type="PROSITE" id="PS51192"/>
    </source>
</evidence>
<organism evidence="15 16">
    <name type="scientific">Diaporthe helianthi</name>
    <dbReference type="NCBI Taxonomy" id="158607"/>
    <lineage>
        <taxon>Eukaryota</taxon>
        <taxon>Fungi</taxon>
        <taxon>Dikarya</taxon>
        <taxon>Ascomycota</taxon>
        <taxon>Pezizomycotina</taxon>
        <taxon>Sordariomycetes</taxon>
        <taxon>Sordariomycetidae</taxon>
        <taxon>Diaporthales</taxon>
        <taxon>Diaporthaceae</taxon>
        <taxon>Diaporthe</taxon>
    </lineage>
</organism>
<dbReference type="SMART" id="SM00487">
    <property type="entry name" value="DEXDc"/>
    <property type="match status" value="1"/>
</dbReference>
<evidence type="ECO:0000256" key="10">
    <source>
        <dbReference type="RuleBase" id="RU000492"/>
    </source>
</evidence>
<dbReference type="PROSITE" id="PS51194">
    <property type="entry name" value="HELICASE_CTER"/>
    <property type="match status" value="1"/>
</dbReference>
<comment type="similarity">
    <text evidence="10">Belongs to the DEAD box helicase family.</text>
</comment>
<dbReference type="InterPro" id="IPR011545">
    <property type="entry name" value="DEAD/DEAH_box_helicase_dom"/>
</dbReference>
<proteinExistence type="inferred from homology"/>
<keyword evidence="16" id="KW-1185">Reference proteome</keyword>
<dbReference type="Pfam" id="PF00271">
    <property type="entry name" value="Helicase_C"/>
    <property type="match status" value="1"/>
</dbReference>
<name>A0A2P5I8N6_DIAHE</name>
<dbReference type="GO" id="GO:0010467">
    <property type="term" value="P:gene expression"/>
    <property type="evidence" value="ECO:0007669"/>
    <property type="project" value="UniProtKB-ARBA"/>
</dbReference>
<evidence type="ECO:0000256" key="1">
    <source>
        <dbReference type="ARBA" id="ARBA00004123"/>
    </source>
</evidence>
<dbReference type="FunCoup" id="A0A2P5I8N6">
    <property type="interactions" value="815"/>
</dbReference>
<keyword evidence="2" id="KW-0690">Ribosome biogenesis</keyword>
<dbReference type="PANTHER" id="PTHR47959">
    <property type="entry name" value="ATP-DEPENDENT RNA HELICASE RHLE-RELATED"/>
    <property type="match status" value="1"/>
</dbReference>
<dbReference type="Pfam" id="PF00270">
    <property type="entry name" value="DEAD"/>
    <property type="match status" value="1"/>
</dbReference>
<evidence type="ECO:0000259" key="14">
    <source>
        <dbReference type="PROSITE" id="PS51195"/>
    </source>
</evidence>
<dbReference type="EMBL" id="MAVT02000154">
    <property type="protein sequence ID" value="POS78860.1"/>
    <property type="molecule type" value="Genomic_DNA"/>
</dbReference>
<gene>
    <name evidence="15" type="ORF">DHEL01_v202736</name>
</gene>
<dbReference type="GO" id="GO:0042254">
    <property type="term" value="P:ribosome biogenesis"/>
    <property type="evidence" value="ECO:0007669"/>
    <property type="project" value="UniProtKB-KW"/>
</dbReference>
<dbReference type="InterPro" id="IPR000629">
    <property type="entry name" value="RNA-helicase_DEAD-box_CS"/>
</dbReference>
<feature type="domain" description="Helicase ATP-binding" evidence="12">
    <location>
        <begin position="180"/>
        <end position="360"/>
    </location>
</feature>
<evidence type="ECO:0000256" key="4">
    <source>
        <dbReference type="ARBA" id="ARBA00022801"/>
    </source>
</evidence>
<evidence type="ECO:0000256" key="9">
    <source>
        <dbReference type="PROSITE-ProRule" id="PRU00552"/>
    </source>
</evidence>
<dbReference type="PROSITE" id="PS51195">
    <property type="entry name" value="Q_MOTIF"/>
    <property type="match status" value="1"/>
</dbReference>
<feature type="domain" description="DEAD-box RNA helicase Q" evidence="14">
    <location>
        <begin position="149"/>
        <end position="177"/>
    </location>
</feature>
<dbReference type="PROSITE" id="PS51192">
    <property type="entry name" value="HELICASE_ATP_BIND_1"/>
    <property type="match status" value="1"/>
</dbReference>
<feature type="compositionally biased region" description="Acidic residues" evidence="11">
    <location>
        <begin position="87"/>
        <end position="99"/>
    </location>
</feature>
<dbReference type="InterPro" id="IPR001650">
    <property type="entry name" value="Helicase_C-like"/>
</dbReference>
<accession>A0A2P5I8N6</accession>
<evidence type="ECO:0000313" key="15">
    <source>
        <dbReference type="EMBL" id="POS78860.1"/>
    </source>
</evidence>
<comment type="subcellular location">
    <subcellularLocation>
        <location evidence="1">Nucleus</location>
    </subcellularLocation>
</comment>
<keyword evidence="8" id="KW-0539">Nucleus</keyword>
<dbReference type="GO" id="GO:0003723">
    <property type="term" value="F:RNA binding"/>
    <property type="evidence" value="ECO:0007669"/>
    <property type="project" value="UniProtKB-KW"/>
</dbReference>
<feature type="compositionally biased region" description="Low complexity" evidence="11">
    <location>
        <begin position="54"/>
        <end position="69"/>
    </location>
</feature>
<comment type="caution">
    <text evidence="15">The sequence shown here is derived from an EMBL/GenBank/DDBJ whole genome shotgun (WGS) entry which is preliminary data.</text>
</comment>
<dbReference type="GO" id="GO:0005829">
    <property type="term" value="C:cytosol"/>
    <property type="evidence" value="ECO:0007669"/>
    <property type="project" value="TreeGrafter"/>
</dbReference>
<dbReference type="STRING" id="158607.A0A2P5I8N6"/>
<protein>
    <submittedName>
        <fullName evidence="15">ATP-dependent RNA helicase DBP8</fullName>
    </submittedName>
</protein>
<dbReference type="AlphaFoldDB" id="A0A2P5I8N6"/>
<evidence type="ECO:0000256" key="11">
    <source>
        <dbReference type="SAM" id="MobiDB-lite"/>
    </source>
</evidence>
<keyword evidence="7" id="KW-0694">RNA-binding</keyword>
<dbReference type="CDD" id="cd18787">
    <property type="entry name" value="SF2_C_DEAD"/>
    <property type="match status" value="1"/>
</dbReference>
<dbReference type="GO" id="GO:0003724">
    <property type="term" value="F:RNA helicase activity"/>
    <property type="evidence" value="ECO:0007669"/>
    <property type="project" value="InterPro"/>
</dbReference>
<evidence type="ECO:0000259" key="13">
    <source>
        <dbReference type="PROSITE" id="PS51194"/>
    </source>
</evidence>
<dbReference type="GO" id="GO:0005524">
    <property type="term" value="F:ATP binding"/>
    <property type="evidence" value="ECO:0007669"/>
    <property type="project" value="UniProtKB-KW"/>
</dbReference>